<dbReference type="KEGG" id="gms:SOIL9_42760"/>
<accession>A0A6P2CWC4</accession>
<keyword evidence="1" id="KW-1133">Transmembrane helix</keyword>
<protein>
    <submittedName>
        <fullName evidence="2">Uncharacterized protein</fullName>
    </submittedName>
</protein>
<organism evidence="2 3">
    <name type="scientific">Gemmata massiliana</name>
    <dbReference type="NCBI Taxonomy" id="1210884"/>
    <lineage>
        <taxon>Bacteria</taxon>
        <taxon>Pseudomonadati</taxon>
        <taxon>Planctomycetota</taxon>
        <taxon>Planctomycetia</taxon>
        <taxon>Gemmatales</taxon>
        <taxon>Gemmataceae</taxon>
        <taxon>Gemmata</taxon>
    </lineage>
</organism>
<name>A0A6P2CWC4_9BACT</name>
<reference evidence="2 3" key="1">
    <citation type="submission" date="2019-05" db="EMBL/GenBank/DDBJ databases">
        <authorList>
            <consortium name="Science for Life Laboratories"/>
        </authorList>
    </citation>
    <scope>NUCLEOTIDE SEQUENCE [LARGE SCALE GENOMIC DNA]</scope>
    <source>
        <strain evidence="2">Soil9</strain>
    </source>
</reference>
<keyword evidence="1" id="KW-0812">Transmembrane</keyword>
<evidence type="ECO:0000256" key="1">
    <source>
        <dbReference type="SAM" id="Phobius"/>
    </source>
</evidence>
<dbReference type="AlphaFoldDB" id="A0A6P2CWC4"/>
<evidence type="ECO:0000313" key="3">
    <source>
        <dbReference type="Proteomes" id="UP000464178"/>
    </source>
</evidence>
<dbReference type="Proteomes" id="UP000464178">
    <property type="component" value="Chromosome"/>
</dbReference>
<proteinExistence type="predicted"/>
<dbReference type="EMBL" id="LR593886">
    <property type="protein sequence ID" value="VTR93438.1"/>
    <property type="molecule type" value="Genomic_DNA"/>
</dbReference>
<dbReference type="RefSeq" id="WP_162668165.1">
    <property type="nucleotide sequence ID" value="NZ_LR593886.1"/>
</dbReference>
<feature type="transmembrane region" description="Helical" evidence="1">
    <location>
        <begin position="6"/>
        <end position="25"/>
    </location>
</feature>
<evidence type="ECO:0000313" key="2">
    <source>
        <dbReference type="EMBL" id="VTR93438.1"/>
    </source>
</evidence>
<sequence length="106" mass="11151">MATRSQWLVALTGIVIGALGALLMTDDRTNRVHAQPASPLVAIPPRVANAAPPPAGPVGRYQVSAWGAQGRNTPAHGAYIIDTQTGELFYADQSTKPFSLGTVEKK</sequence>
<keyword evidence="3" id="KW-1185">Reference proteome</keyword>
<gene>
    <name evidence="2" type="ORF">SOIL9_42760</name>
</gene>
<keyword evidence="1" id="KW-0472">Membrane</keyword>